<protein>
    <submittedName>
        <fullName evidence="4">Nucleoside hydrolase</fullName>
    </submittedName>
</protein>
<dbReference type="InterPro" id="IPR001910">
    <property type="entry name" value="Inosine/uridine_hydrolase_dom"/>
</dbReference>
<dbReference type="Proteomes" id="UP001500221">
    <property type="component" value="Unassembled WGS sequence"/>
</dbReference>
<proteinExistence type="predicted"/>
<dbReference type="Gene3D" id="3.90.245.10">
    <property type="entry name" value="Ribonucleoside hydrolase-like"/>
    <property type="match status" value="1"/>
</dbReference>
<keyword evidence="5" id="KW-1185">Reference proteome</keyword>
<reference evidence="5" key="1">
    <citation type="journal article" date="2019" name="Int. J. Syst. Evol. Microbiol.">
        <title>The Global Catalogue of Microorganisms (GCM) 10K type strain sequencing project: providing services to taxonomists for standard genome sequencing and annotation.</title>
        <authorList>
            <consortium name="The Broad Institute Genomics Platform"/>
            <consortium name="The Broad Institute Genome Sequencing Center for Infectious Disease"/>
            <person name="Wu L."/>
            <person name="Ma J."/>
        </authorList>
    </citation>
    <scope>NUCLEOTIDE SEQUENCE [LARGE SCALE GENOMIC DNA]</scope>
    <source>
        <strain evidence="5">JCM 18459</strain>
    </source>
</reference>
<keyword evidence="1 4" id="KW-0378">Hydrolase</keyword>
<name>A0ABP9PP36_9ACTN</name>
<dbReference type="InterPro" id="IPR023186">
    <property type="entry name" value="IUNH"/>
</dbReference>
<dbReference type="PANTHER" id="PTHR12304:SF4">
    <property type="entry name" value="URIDINE NUCLEOSIDASE"/>
    <property type="match status" value="1"/>
</dbReference>
<evidence type="ECO:0000313" key="4">
    <source>
        <dbReference type="EMBL" id="GAA5148308.1"/>
    </source>
</evidence>
<comment type="caution">
    <text evidence="4">The sequence shown here is derived from an EMBL/GenBank/DDBJ whole genome shotgun (WGS) entry which is preliminary data.</text>
</comment>
<dbReference type="Pfam" id="PF01156">
    <property type="entry name" value="IU_nuc_hydro"/>
    <property type="match status" value="1"/>
</dbReference>
<accession>A0ABP9PP36</accession>
<dbReference type="SUPFAM" id="SSF53590">
    <property type="entry name" value="Nucleoside hydrolase"/>
    <property type="match status" value="1"/>
</dbReference>
<feature type="domain" description="Inosine/uridine-preferring nucleoside hydrolase" evidence="3">
    <location>
        <begin position="40"/>
        <end position="334"/>
    </location>
</feature>
<dbReference type="CDD" id="cd02651">
    <property type="entry name" value="nuc_hydro_IU_UC_XIUA"/>
    <property type="match status" value="1"/>
</dbReference>
<keyword evidence="2" id="KW-0326">Glycosidase</keyword>
<sequence length="345" mass="35913">MPPPSAAGHEVVLTAAGGRLRALESDPMTGSSAPDQPVPVVLDCDPGHDDVFAIWLAAAHPAIDLRAVTTVAGNGLLEHTTRNALIACTVAGIADVPVAAGAEGPLAGPLRPAVDIHGHDALGGPELPEPTVPLDPRPAAELTADVLLGADEPVTWIATGPLTNVALLVRERPELLERVARLVWMGGSTGRGNTTPYAEFNAWTDPEAVDVVLRSGLDVTMVGLNISHQALATRPVRERVAATGTRTGRFGAELLDYFSHAYETAQQMPDGPLHDPITVALVADPAVATTARARIDVELAGTETRGATSVDLNGTLGREPNATVALELDVDRFWHLITDAVAALA</sequence>
<dbReference type="GO" id="GO:0016787">
    <property type="term" value="F:hydrolase activity"/>
    <property type="evidence" value="ECO:0007669"/>
    <property type="project" value="UniProtKB-KW"/>
</dbReference>
<evidence type="ECO:0000256" key="2">
    <source>
        <dbReference type="ARBA" id="ARBA00023295"/>
    </source>
</evidence>
<evidence type="ECO:0000313" key="5">
    <source>
        <dbReference type="Proteomes" id="UP001500221"/>
    </source>
</evidence>
<evidence type="ECO:0000256" key="1">
    <source>
        <dbReference type="ARBA" id="ARBA00022801"/>
    </source>
</evidence>
<gene>
    <name evidence="4" type="ORF">GCM10023340_22010</name>
</gene>
<evidence type="ECO:0000259" key="3">
    <source>
        <dbReference type="Pfam" id="PF01156"/>
    </source>
</evidence>
<dbReference type="PANTHER" id="PTHR12304">
    <property type="entry name" value="INOSINE-URIDINE PREFERRING NUCLEOSIDE HYDROLASE"/>
    <property type="match status" value="1"/>
</dbReference>
<dbReference type="EMBL" id="BAABKG010000002">
    <property type="protein sequence ID" value="GAA5148308.1"/>
    <property type="molecule type" value="Genomic_DNA"/>
</dbReference>
<dbReference type="InterPro" id="IPR036452">
    <property type="entry name" value="Ribo_hydro-like"/>
</dbReference>
<organism evidence="4 5">
    <name type="scientific">Nocardioides marinquilinus</name>
    <dbReference type="NCBI Taxonomy" id="1210400"/>
    <lineage>
        <taxon>Bacteria</taxon>
        <taxon>Bacillati</taxon>
        <taxon>Actinomycetota</taxon>
        <taxon>Actinomycetes</taxon>
        <taxon>Propionibacteriales</taxon>
        <taxon>Nocardioidaceae</taxon>
        <taxon>Nocardioides</taxon>
    </lineage>
</organism>